<organism evidence="1">
    <name type="scientific">Rhizophora mucronata</name>
    <name type="common">Asiatic mangrove</name>
    <dbReference type="NCBI Taxonomy" id="61149"/>
    <lineage>
        <taxon>Eukaryota</taxon>
        <taxon>Viridiplantae</taxon>
        <taxon>Streptophyta</taxon>
        <taxon>Embryophyta</taxon>
        <taxon>Tracheophyta</taxon>
        <taxon>Spermatophyta</taxon>
        <taxon>Magnoliopsida</taxon>
        <taxon>eudicotyledons</taxon>
        <taxon>Gunneridae</taxon>
        <taxon>Pentapetalae</taxon>
        <taxon>rosids</taxon>
        <taxon>fabids</taxon>
        <taxon>Malpighiales</taxon>
        <taxon>Rhizophoraceae</taxon>
        <taxon>Rhizophora</taxon>
    </lineage>
</organism>
<dbReference type="AlphaFoldDB" id="A0A2P2P6Q1"/>
<reference evidence="1" key="1">
    <citation type="submission" date="2018-02" db="EMBL/GenBank/DDBJ databases">
        <title>Rhizophora mucronata_Transcriptome.</title>
        <authorList>
            <person name="Meera S.P."/>
            <person name="Sreeshan A."/>
            <person name="Augustine A."/>
        </authorList>
    </citation>
    <scope>NUCLEOTIDE SEQUENCE</scope>
    <source>
        <tissue evidence="1">Leaf</tissue>
    </source>
</reference>
<proteinExistence type="predicted"/>
<sequence length="38" mass="4358">MALKCSRVAYPLIVEMPQRLSVLQTAGLFGWMIVRKNH</sequence>
<evidence type="ECO:0000313" key="1">
    <source>
        <dbReference type="EMBL" id="MBX50420.1"/>
    </source>
</evidence>
<protein>
    <submittedName>
        <fullName evidence="1">Uncharacterized protein</fullName>
    </submittedName>
</protein>
<dbReference type="EMBL" id="GGEC01069936">
    <property type="protein sequence ID" value="MBX50420.1"/>
    <property type="molecule type" value="Transcribed_RNA"/>
</dbReference>
<accession>A0A2P2P6Q1</accession>
<name>A0A2P2P6Q1_RHIMU</name>